<evidence type="ECO:0008006" key="4">
    <source>
        <dbReference type="Google" id="ProtNLM"/>
    </source>
</evidence>
<dbReference type="InParanoid" id="A0A0C3IDF5"/>
<dbReference type="AlphaFoldDB" id="A0A0C3IDF5"/>
<dbReference type="Proteomes" id="UP000054217">
    <property type="component" value="Unassembled WGS sequence"/>
</dbReference>
<dbReference type="STRING" id="870435.A0A0C3IDF5"/>
<feature type="compositionally biased region" description="Polar residues" evidence="1">
    <location>
        <begin position="23"/>
        <end position="43"/>
    </location>
</feature>
<dbReference type="EMBL" id="KN832077">
    <property type="protein sequence ID" value="KIN95082.1"/>
    <property type="molecule type" value="Genomic_DNA"/>
</dbReference>
<feature type="region of interest" description="Disordered" evidence="1">
    <location>
        <begin position="1"/>
        <end position="75"/>
    </location>
</feature>
<evidence type="ECO:0000313" key="2">
    <source>
        <dbReference type="EMBL" id="KIN95082.1"/>
    </source>
</evidence>
<sequence>MHRTQHVFLMGNKKSASARRLRTTGSQSSLPINQVPDTSSICSQDMAPRLETPDLDKDGLGITPDDTDGTSAHSPVDTLKQKSIWLSIKPVSCKENSPEPDKNVILLVPQAANEGSKCLVFSQWTPFSEVLDEIYSTIGCQNFAHKPTLLYKLSTSAQKDDAINLGTPADWDGCLEEVNSAWKKKKDSVISVKILVSEQYMSTLRAMCGKKKPPGKGKNPPLLDLDNDRSSADDEDSAAIEKENKSLMELEKSLKLCQHCGPSKYCKINHAGQHVNLTFNQHRGWALALGHEMHGVTLKTPPKGNLFSEFHAPQSDKTSSTSATQMPLNSPYMSMYGWPPMPPMPPMMPPWMVPPVYQAPATPVTPTVGKKRGELSPSELDHDTQPTYPMIVDFLTKLDASFLKHKLSVYIPQFEVMDFYNIDELRSLSEEQLMKDFGMSLGNSCFLLSEVAQAVQQVERKKRTRVE</sequence>
<gene>
    <name evidence="2" type="ORF">M404DRAFT_34469</name>
</gene>
<reference evidence="3" key="2">
    <citation type="submission" date="2015-01" db="EMBL/GenBank/DDBJ databases">
        <title>Evolutionary Origins and Diversification of the Mycorrhizal Mutualists.</title>
        <authorList>
            <consortium name="DOE Joint Genome Institute"/>
            <consortium name="Mycorrhizal Genomics Consortium"/>
            <person name="Kohler A."/>
            <person name="Kuo A."/>
            <person name="Nagy L.G."/>
            <person name="Floudas D."/>
            <person name="Copeland A."/>
            <person name="Barry K.W."/>
            <person name="Cichocki N."/>
            <person name="Veneault-Fourrey C."/>
            <person name="LaButti K."/>
            <person name="Lindquist E.A."/>
            <person name="Lipzen A."/>
            <person name="Lundell T."/>
            <person name="Morin E."/>
            <person name="Murat C."/>
            <person name="Riley R."/>
            <person name="Ohm R."/>
            <person name="Sun H."/>
            <person name="Tunlid A."/>
            <person name="Henrissat B."/>
            <person name="Grigoriev I.V."/>
            <person name="Hibbett D.S."/>
            <person name="Martin F."/>
        </authorList>
    </citation>
    <scope>NUCLEOTIDE SEQUENCE [LARGE SCALE GENOMIC DNA]</scope>
    <source>
        <strain evidence="3">Marx 270</strain>
    </source>
</reference>
<evidence type="ECO:0000256" key="1">
    <source>
        <dbReference type="SAM" id="MobiDB-lite"/>
    </source>
</evidence>
<protein>
    <recommendedName>
        <fullName evidence="4">SAM domain-containing protein</fullName>
    </recommendedName>
</protein>
<proteinExistence type="predicted"/>
<evidence type="ECO:0000313" key="3">
    <source>
        <dbReference type="Proteomes" id="UP000054217"/>
    </source>
</evidence>
<name>A0A0C3IDF5_PISTI</name>
<reference evidence="2 3" key="1">
    <citation type="submission" date="2014-04" db="EMBL/GenBank/DDBJ databases">
        <authorList>
            <consortium name="DOE Joint Genome Institute"/>
            <person name="Kuo A."/>
            <person name="Kohler A."/>
            <person name="Costa M.D."/>
            <person name="Nagy L.G."/>
            <person name="Floudas D."/>
            <person name="Copeland A."/>
            <person name="Barry K.W."/>
            <person name="Cichocki N."/>
            <person name="Veneault-Fourrey C."/>
            <person name="LaButti K."/>
            <person name="Lindquist E.A."/>
            <person name="Lipzen A."/>
            <person name="Lundell T."/>
            <person name="Morin E."/>
            <person name="Murat C."/>
            <person name="Sun H."/>
            <person name="Tunlid A."/>
            <person name="Henrissat B."/>
            <person name="Grigoriev I.V."/>
            <person name="Hibbett D.S."/>
            <person name="Martin F."/>
            <person name="Nordberg H.P."/>
            <person name="Cantor M.N."/>
            <person name="Hua S.X."/>
        </authorList>
    </citation>
    <scope>NUCLEOTIDE SEQUENCE [LARGE SCALE GENOMIC DNA]</scope>
    <source>
        <strain evidence="2 3">Marx 270</strain>
    </source>
</reference>
<dbReference type="HOGENOM" id="CLU_037451_0_0_1"/>
<accession>A0A0C3IDF5</accession>
<feature type="region of interest" description="Disordered" evidence="1">
    <location>
        <begin position="208"/>
        <end position="238"/>
    </location>
</feature>
<keyword evidence="3" id="KW-1185">Reference proteome</keyword>
<organism evidence="2 3">
    <name type="scientific">Pisolithus tinctorius Marx 270</name>
    <dbReference type="NCBI Taxonomy" id="870435"/>
    <lineage>
        <taxon>Eukaryota</taxon>
        <taxon>Fungi</taxon>
        <taxon>Dikarya</taxon>
        <taxon>Basidiomycota</taxon>
        <taxon>Agaricomycotina</taxon>
        <taxon>Agaricomycetes</taxon>
        <taxon>Agaricomycetidae</taxon>
        <taxon>Boletales</taxon>
        <taxon>Sclerodermatineae</taxon>
        <taxon>Pisolithaceae</taxon>
        <taxon>Pisolithus</taxon>
    </lineage>
</organism>
<dbReference type="OrthoDB" id="2994402at2759"/>